<evidence type="ECO:0000313" key="2">
    <source>
        <dbReference type="Proteomes" id="UP001058353"/>
    </source>
</evidence>
<organism evidence="1 2">
    <name type="scientific">Klebsiella quasipneumoniae subsp. quasipneumoniae</name>
    <dbReference type="NCBI Taxonomy" id="1667327"/>
    <lineage>
        <taxon>Bacteria</taxon>
        <taxon>Pseudomonadati</taxon>
        <taxon>Pseudomonadota</taxon>
        <taxon>Gammaproteobacteria</taxon>
        <taxon>Enterobacterales</taxon>
        <taxon>Enterobacteriaceae</taxon>
        <taxon>Klebsiella/Raoultella group</taxon>
        <taxon>Klebsiella</taxon>
        <taxon>Klebsiella pneumoniae complex</taxon>
    </lineage>
</organism>
<gene>
    <name evidence="1" type="ORF">KAM644c_11650</name>
</gene>
<protein>
    <submittedName>
        <fullName evidence="1">Uncharacterized protein</fullName>
    </submittedName>
</protein>
<reference evidence="1" key="1">
    <citation type="submission" date="2022-07" db="EMBL/GenBank/DDBJ databases">
        <title>Complete genome sequence of carbapenem-resistant Klebsiella spp. in Japan.</title>
        <authorList>
            <person name="Maehana S."/>
            <person name="Suzuki M."/>
            <person name="Kitasato H."/>
        </authorList>
    </citation>
    <scope>NUCLEOTIDE SEQUENCE</scope>
    <source>
        <strain evidence="1">KAM644</strain>
    </source>
</reference>
<name>A0AAN1Y274_9ENTR</name>
<dbReference type="Proteomes" id="UP001058353">
    <property type="component" value="Chromosome"/>
</dbReference>
<proteinExistence type="predicted"/>
<dbReference type="AlphaFoldDB" id="A0AAN1Y274"/>
<evidence type="ECO:0000313" key="1">
    <source>
        <dbReference type="EMBL" id="BDO12099.1"/>
    </source>
</evidence>
<accession>A0AAN1Y274</accession>
<dbReference type="EMBL" id="AP026407">
    <property type="protein sequence ID" value="BDO12099.1"/>
    <property type="molecule type" value="Genomic_DNA"/>
</dbReference>
<sequence length="63" mass="6668">MLSGAITKSCSLRVIPGKSLAPVEESLAHTELLSAKNPGSRAAKLNFFIKLVSVVDENGLLMN</sequence>